<feature type="domain" description="3-hydroxyacyl-CoA dehydrogenase C-terminal" evidence="4">
    <location>
        <begin position="484"/>
        <end position="580"/>
    </location>
</feature>
<name>A0AAU3HML2_9ACTN</name>
<feature type="domain" description="3-hydroxyacyl-CoA dehydrogenase NAD binding" evidence="5">
    <location>
        <begin position="16"/>
        <end position="179"/>
    </location>
</feature>
<dbReference type="FunFam" id="3.40.50.720:FF:000009">
    <property type="entry name" value="Fatty oxidation complex, alpha subunit"/>
    <property type="match status" value="1"/>
</dbReference>
<feature type="domain" description="3-hydroxyacyl-CoA dehydrogenase NAD binding" evidence="5">
    <location>
        <begin position="304"/>
        <end position="481"/>
    </location>
</feature>
<organism evidence="6">
    <name type="scientific">Streptomyces sp. NBC_01393</name>
    <dbReference type="NCBI Taxonomy" id="2903851"/>
    <lineage>
        <taxon>Bacteria</taxon>
        <taxon>Bacillati</taxon>
        <taxon>Actinomycetota</taxon>
        <taxon>Actinomycetes</taxon>
        <taxon>Kitasatosporales</taxon>
        <taxon>Streptomycetaceae</taxon>
        <taxon>Streptomyces</taxon>
    </lineage>
</organism>
<dbReference type="AlphaFoldDB" id="A0AAU3HML2"/>
<feature type="domain" description="3-hydroxyacyl-CoA dehydrogenase C-terminal" evidence="4">
    <location>
        <begin position="189"/>
        <end position="279"/>
    </location>
</feature>
<dbReference type="InterPro" id="IPR006108">
    <property type="entry name" value="3HC_DH_C"/>
</dbReference>
<dbReference type="Pfam" id="PF02737">
    <property type="entry name" value="3HCDH_N"/>
    <property type="match status" value="2"/>
</dbReference>
<dbReference type="PANTHER" id="PTHR48075:SF9">
    <property type="entry name" value="3-HYDROXYBUTYRYL-COA DEHYDROGENASE"/>
    <property type="match status" value="1"/>
</dbReference>
<dbReference type="PANTHER" id="PTHR48075">
    <property type="entry name" value="3-HYDROXYACYL-COA DEHYDROGENASE FAMILY PROTEIN"/>
    <property type="match status" value="1"/>
</dbReference>
<accession>A0AAU3HML2</accession>
<evidence type="ECO:0000256" key="1">
    <source>
        <dbReference type="ARBA" id="ARBA00005086"/>
    </source>
</evidence>
<dbReference type="Pfam" id="PF00725">
    <property type="entry name" value="3HCDH"/>
    <property type="match status" value="2"/>
</dbReference>
<reference evidence="6" key="1">
    <citation type="submission" date="2022-10" db="EMBL/GenBank/DDBJ databases">
        <title>The complete genomes of actinobacterial strains from the NBC collection.</title>
        <authorList>
            <person name="Joergensen T.S."/>
            <person name="Alvarez Arevalo M."/>
            <person name="Sterndorff E.B."/>
            <person name="Faurdal D."/>
            <person name="Vuksanovic O."/>
            <person name="Mourched A.-S."/>
            <person name="Charusanti P."/>
            <person name="Shaw S."/>
            <person name="Blin K."/>
            <person name="Weber T."/>
        </authorList>
    </citation>
    <scope>NUCLEOTIDE SEQUENCE</scope>
    <source>
        <strain evidence="6">NBC_01393</strain>
    </source>
</reference>
<comment type="similarity">
    <text evidence="2">Belongs to the 3-hydroxyacyl-CoA dehydrogenase family.</text>
</comment>
<dbReference type="GO" id="GO:0008691">
    <property type="term" value="F:3-hydroxybutyryl-CoA dehydrogenase activity"/>
    <property type="evidence" value="ECO:0007669"/>
    <property type="project" value="TreeGrafter"/>
</dbReference>
<sequence length="587" mass="60258">MTEQTPHSPALAPVTGIVGLGPVGEALLHLLLSAGHRVVAVDTDFDVLARVARRVKAVHGDGPEQQAVTFTCDHALLRGSSVVVEAVPDTPAAKALALSRITAACPPGTTLVTTTASLPVARLAIGAGRPADLVGLRLFTPPGPGGPAEPVSTPLAAKEATAALHALIAAAGLTPVEVGSGPAADATALVLGLLNRSVVLLDEGYATHHDIDTAMRLGCGLPAGPLESLDRIGLDTAHAALMDLWRRTGDSAFEPAPLLSRMVAAKLLGRKTGGGFYAYDETGARLPAQAGPVPEADAAGVRRVGVVGSGAMARGIAEVTAAAGHPTVLVARSAEKADAALAAVANSLARAVRRGKVTAEVKSAVLARLHGTDDLAALADCDLVVEAVAEKPEVKRTLFRTLGRVCAPGAVLATTTSSLSVTACAEASGRPCDVVGIHFFNPAPVMRLVELVRTDTAAPRTLALARAFCRGLGKTAVECTDRTGFIVNNLLFPYLGAALALLDRPGADDALIERTDAAVQHGFSYPMGPFALLDTIGLDVSLAIQQRLHDRFKTPEHKPSNALVELLAAGFLGRKNGRGLRTAAVSR</sequence>
<dbReference type="InterPro" id="IPR013328">
    <property type="entry name" value="6PGD_dom2"/>
</dbReference>
<evidence type="ECO:0000256" key="3">
    <source>
        <dbReference type="ARBA" id="ARBA00023002"/>
    </source>
</evidence>
<evidence type="ECO:0000313" key="6">
    <source>
        <dbReference type="EMBL" id="WTZ06697.1"/>
    </source>
</evidence>
<comment type="pathway">
    <text evidence="1">Lipid metabolism; butanoate metabolism.</text>
</comment>
<proteinExistence type="inferred from homology"/>
<evidence type="ECO:0000256" key="2">
    <source>
        <dbReference type="ARBA" id="ARBA00009463"/>
    </source>
</evidence>
<dbReference type="Gene3D" id="3.40.50.720">
    <property type="entry name" value="NAD(P)-binding Rossmann-like Domain"/>
    <property type="match status" value="2"/>
</dbReference>
<evidence type="ECO:0000259" key="5">
    <source>
        <dbReference type="Pfam" id="PF02737"/>
    </source>
</evidence>
<dbReference type="SUPFAM" id="SSF51735">
    <property type="entry name" value="NAD(P)-binding Rossmann-fold domains"/>
    <property type="match status" value="2"/>
</dbReference>
<dbReference type="GO" id="GO:0070403">
    <property type="term" value="F:NAD+ binding"/>
    <property type="evidence" value="ECO:0007669"/>
    <property type="project" value="InterPro"/>
</dbReference>
<dbReference type="EMBL" id="CP109546">
    <property type="protein sequence ID" value="WTZ14390.1"/>
    <property type="molecule type" value="Genomic_DNA"/>
</dbReference>
<evidence type="ECO:0000259" key="4">
    <source>
        <dbReference type="Pfam" id="PF00725"/>
    </source>
</evidence>
<dbReference type="Gene3D" id="1.10.1040.10">
    <property type="entry name" value="N-(1-d-carboxylethyl)-l-norvaline Dehydrogenase, domain 2"/>
    <property type="match status" value="2"/>
</dbReference>
<dbReference type="EMBL" id="CP109546">
    <property type="protein sequence ID" value="WTZ06697.1"/>
    <property type="molecule type" value="Genomic_DNA"/>
</dbReference>
<dbReference type="InterPro" id="IPR006176">
    <property type="entry name" value="3-OHacyl-CoA_DH_NAD-bd"/>
</dbReference>
<gene>
    <name evidence="6" type="ORF">OG699_00760</name>
    <name evidence="7" type="ORF">OG699_44505</name>
</gene>
<protein>
    <submittedName>
        <fullName evidence="6">3-hydroxyacyl-CoA dehydrogenase NAD-binding domain-containing protein</fullName>
    </submittedName>
</protein>
<evidence type="ECO:0000313" key="7">
    <source>
        <dbReference type="EMBL" id="WTZ14390.1"/>
    </source>
</evidence>
<dbReference type="SUPFAM" id="SSF48179">
    <property type="entry name" value="6-phosphogluconate dehydrogenase C-terminal domain-like"/>
    <property type="match status" value="2"/>
</dbReference>
<dbReference type="GO" id="GO:0006635">
    <property type="term" value="P:fatty acid beta-oxidation"/>
    <property type="evidence" value="ECO:0007669"/>
    <property type="project" value="TreeGrafter"/>
</dbReference>
<dbReference type="InterPro" id="IPR036291">
    <property type="entry name" value="NAD(P)-bd_dom_sf"/>
</dbReference>
<dbReference type="InterPro" id="IPR008927">
    <property type="entry name" value="6-PGluconate_DH-like_C_sf"/>
</dbReference>
<keyword evidence="3" id="KW-0560">Oxidoreductase</keyword>